<dbReference type="AlphaFoldDB" id="A0A3R6Z949"/>
<evidence type="ECO:0000313" key="4">
    <source>
        <dbReference type="EMBL" id="RHZ39874.1"/>
    </source>
</evidence>
<reference evidence="4 5" key="1">
    <citation type="submission" date="2018-08" db="EMBL/GenBank/DDBJ databases">
        <title>Aphanomyces genome sequencing and annotation.</title>
        <authorList>
            <person name="Minardi D."/>
            <person name="Oidtmann B."/>
            <person name="Van Der Giezen M."/>
            <person name="Studholme D.J."/>
        </authorList>
    </citation>
    <scope>NUCLEOTIDE SEQUENCE [LARGE SCALE GENOMIC DNA]</scope>
    <source>
        <strain evidence="4 5">FDL457</strain>
    </source>
</reference>
<dbReference type="CDD" id="cd06093">
    <property type="entry name" value="PX_domain"/>
    <property type="match status" value="1"/>
</dbReference>
<organism evidence="4 5">
    <name type="scientific">Aphanomyces astaci</name>
    <name type="common">Crayfish plague agent</name>
    <dbReference type="NCBI Taxonomy" id="112090"/>
    <lineage>
        <taxon>Eukaryota</taxon>
        <taxon>Sar</taxon>
        <taxon>Stramenopiles</taxon>
        <taxon>Oomycota</taxon>
        <taxon>Saprolegniomycetes</taxon>
        <taxon>Saprolegniales</taxon>
        <taxon>Verrucalvaceae</taxon>
        <taxon>Aphanomyces</taxon>
    </lineage>
</organism>
<proteinExistence type="predicted"/>
<dbReference type="InterPro" id="IPR036871">
    <property type="entry name" value="PX_dom_sf"/>
</dbReference>
<dbReference type="SUPFAM" id="SSF64268">
    <property type="entry name" value="PX domain"/>
    <property type="match status" value="1"/>
</dbReference>
<dbReference type="VEuPathDB" id="FungiDB:H257_15500"/>
<evidence type="ECO:0000256" key="1">
    <source>
        <dbReference type="SAM" id="Coils"/>
    </source>
</evidence>
<protein>
    <recommendedName>
        <fullName evidence="3">PX domain-containing protein</fullName>
    </recommendedName>
</protein>
<dbReference type="Pfam" id="PF00787">
    <property type="entry name" value="PX"/>
    <property type="match status" value="1"/>
</dbReference>
<feature type="domain" description="PX" evidence="3">
    <location>
        <begin position="273"/>
        <end position="337"/>
    </location>
</feature>
<feature type="non-terminal residue" evidence="4">
    <location>
        <position position="771"/>
    </location>
</feature>
<dbReference type="VEuPathDB" id="FungiDB:H257_15502"/>
<dbReference type="GO" id="GO:0035091">
    <property type="term" value="F:phosphatidylinositol binding"/>
    <property type="evidence" value="ECO:0007669"/>
    <property type="project" value="InterPro"/>
</dbReference>
<evidence type="ECO:0000256" key="2">
    <source>
        <dbReference type="SAM" id="MobiDB-lite"/>
    </source>
</evidence>
<accession>A0A3R6Z949</accession>
<keyword evidence="1" id="KW-0175">Coiled coil</keyword>
<dbReference type="Proteomes" id="UP000286510">
    <property type="component" value="Unassembled WGS sequence"/>
</dbReference>
<comment type="caution">
    <text evidence="4">The sequence shown here is derived from an EMBL/GenBank/DDBJ whole genome shotgun (WGS) entry which is preliminary data.</text>
</comment>
<evidence type="ECO:0000313" key="5">
    <source>
        <dbReference type="Proteomes" id="UP000286510"/>
    </source>
</evidence>
<sequence>MESRQESSEPQSYDGDHDDNHDMKTVVTMQANLDLAITTLGVLHVQLLAANGAVERLQLDSHSRANALSRVQADLERATATCNQWEARWKAAATGQDEARVEVEAMKAMFEEEKRLHLECQQHLQASNVECANSRLRAEAAEAQLDDLTERLSHVERDKMDVAQKVATLGLWQQQLRTERSKTMGLQQQLWKATSKHERMTQQLRDELDETRDHLQVLMQGTTVQLLYLKVGLVADGQASREKISQADAAAAALRYETARLTKLNMTLHQQIQRYSDFRSFRSSLLDPSTTLCGSCVELADEAPVAHGFPKRKWIFSNTKRVIMERQEGLAVFLDRVNVSVRNCHHPDCMSRPLLEKFLMLADMRYTFIDMQLHDNTDESTAAPTRPAAITFIPPPSSLRHSFADTLGSRRSDVPDLLRHSFHGTQVRHRRHSVHVSSADRIKKFRELAPIKVAPKADKKRMSLETIEEVLTYVLASPALKDADSDLHLVLWRCLAQCAETVTPLLPQLWSARRSILDVATSIQDAPLHSTSLAAHTLAALVASVAEHAPALLVASASTGPFAGFGDLSDLGLAFVRQVKLWYVLTNEAALLSMLAHATTTVSDVKVTFQAKLPALVCREYVLYHETFDLHYNAVAFLSNLMHVLWRDDVAAPESTTRHDHIFGHVVLRLCLSKHKIVWSEMRGVLEHIVMSSPDFAAANLVPQPHLRGAVAHVAAKSHDVAAWTTSLLDQVDTFETVHRINVIQLPSLQIDLTLRDAVDVATTLKTTGNR</sequence>
<dbReference type="InterPro" id="IPR001683">
    <property type="entry name" value="PX_dom"/>
</dbReference>
<name>A0A3R6Z949_APHAT</name>
<gene>
    <name evidence="4" type="ORF">DYB26_004182</name>
</gene>
<evidence type="ECO:0000259" key="3">
    <source>
        <dbReference type="Pfam" id="PF00787"/>
    </source>
</evidence>
<dbReference type="EMBL" id="QUTF01007174">
    <property type="protein sequence ID" value="RHZ39874.1"/>
    <property type="molecule type" value="Genomic_DNA"/>
</dbReference>
<feature type="region of interest" description="Disordered" evidence="2">
    <location>
        <begin position="1"/>
        <end position="21"/>
    </location>
</feature>
<feature type="coiled-coil region" evidence="1">
    <location>
        <begin position="126"/>
        <end position="165"/>
    </location>
</feature>
<dbReference type="Gene3D" id="3.30.1520.10">
    <property type="entry name" value="Phox-like domain"/>
    <property type="match status" value="1"/>
</dbReference>